<gene>
    <name evidence="4" type="ORF">C5167_008066</name>
</gene>
<evidence type="ECO:0000313" key="4">
    <source>
        <dbReference type="EMBL" id="RZC64373.1"/>
    </source>
</evidence>
<keyword evidence="1" id="KW-0175">Coiled coil</keyword>
<feature type="compositionally biased region" description="Polar residues" evidence="2">
    <location>
        <begin position="306"/>
        <end position="338"/>
    </location>
</feature>
<dbReference type="GO" id="GO:0004523">
    <property type="term" value="F:RNA-DNA hybrid ribonuclease activity"/>
    <property type="evidence" value="ECO:0007669"/>
    <property type="project" value="InterPro"/>
</dbReference>
<sequence length="511" mass="56890">SLSLAFSKPQPPTIAFPISLSVCLFVVIRGISAFLYPLSSTDYQKKTNKDTAEKKNAPNIMKRRLCTASDDDDDDSSSMPSWEGKNNGIKVDTLLEKLIDSVLFFNDKLEGLSDRVNTLEEKVNEEIMLGRKERTEFMNVVKSELAKLKKSQEEEHTVFVNSHLVSKLSNLPKPVEDKLPVDIASSSEGWSPETLDVQELSGRDKNSDVQQPNDGLRSGTSGRDKNSDVQQPNKGGSWMPETSPLDVQEPNVRDKHLNKQKPKERKCSGSWRRGTNHLDVQQTTVRDKHLNMQRPNGCGSWLNVQQPNGRGSQLNEQQPNQDNRYLNTSNCTKSNITPSEDRWKPPGENVIKVNVGVVVSSWDRAACGVVARDHLAEYKGCCSEFLSVHSFAEGEAEAFLSGVKFAVSNDLKNVIIEGDAQNIITILNDANHPVPFRIKPVIKKIRQLAGSIPSIEFKFIKKSGNMVAQTLASYAKSDRIAETRLSSPPPIITKLLNAESCLWSRCQRSFG</sequence>
<dbReference type="AlphaFoldDB" id="A0A4Y7JTF6"/>
<dbReference type="InterPro" id="IPR052929">
    <property type="entry name" value="RNase_H-like_EbsB-rel"/>
</dbReference>
<dbReference type="InterPro" id="IPR002156">
    <property type="entry name" value="RNaseH_domain"/>
</dbReference>
<dbReference type="EMBL" id="CM010720">
    <property type="protein sequence ID" value="RZC64373.1"/>
    <property type="molecule type" value="Genomic_DNA"/>
</dbReference>
<dbReference type="InterPro" id="IPR044730">
    <property type="entry name" value="RNase_H-like_dom_plant"/>
</dbReference>
<dbReference type="Gramene" id="RZC64373">
    <property type="protein sequence ID" value="RZC64373"/>
    <property type="gene ID" value="C5167_008066"/>
</dbReference>
<accession>A0A4Y7JTF6</accession>
<dbReference type="STRING" id="3469.A0A4Y7JTF6"/>
<evidence type="ECO:0000259" key="3">
    <source>
        <dbReference type="Pfam" id="PF13456"/>
    </source>
</evidence>
<organism evidence="4 5">
    <name type="scientific">Papaver somniferum</name>
    <name type="common">Opium poppy</name>
    <dbReference type="NCBI Taxonomy" id="3469"/>
    <lineage>
        <taxon>Eukaryota</taxon>
        <taxon>Viridiplantae</taxon>
        <taxon>Streptophyta</taxon>
        <taxon>Embryophyta</taxon>
        <taxon>Tracheophyta</taxon>
        <taxon>Spermatophyta</taxon>
        <taxon>Magnoliopsida</taxon>
        <taxon>Ranunculales</taxon>
        <taxon>Papaveraceae</taxon>
        <taxon>Papaveroideae</taxon>
        <taxon>Papaver</taxon>
    </lineage>
</organism>
<dbReference type="CDD" id="cd06222">
    <property type="entry name" value="RNase_H_like"/>
    <property type="match status" value="1"/>
</dbReference>
<feature type="domain" description="RNase H type-1" evidence="3">
    <location>
        <begin position="359"/>
        <end position="475"/>
    </location>
</feature>
<feature type="compositionally biased region" description="Polar residues" evidence="2">
    <location>
        <begin position="208"/>
        <end position="221"/>
    </location>
</feature>
<protein>
    <recommendedName>
        <fullName evidence="3">RNase H type-1 domain-containing protein</fullName>
    </recommendedName>
</protein>
<dbReference type="GO" id="GO:0003676">
    <property type="term" value="F:nucleic acid binding"/>
    <property type="evidence" value="ECO:0007669"/>
    <property type="project" value="InterPro"/>
</dbReference>
<feature type="region of interest" description="Disordered" evidence="2">
    <location>
        <begin position="45"/>
        <end position="84"/>
    </location>
</feature>
<name>A0A4Y7JTF6_PAPSO</name>
<evidence type="ECO:0000313" key="5">
    <source>
        <dbReference type="Proteomes" id="UP000316621"/>
    </source>
</evidence>
<proteinExistence type="predicted"/>
<feature type="non-terminal residue" evidence="4">
    <location>
        <position position="1"/>
    </location>
</feature>
<keyword evidence="5" id="KW-1185">Reference proteome</keyword>
<dbReference type="Gene3D" id="3.30.420.10">
    <property type="entry name" value="Ribonuclease H-like superfamily/Ribonuclease H"/>
    <property type="match status" value="1"/>
</dbReference>
<dbReference type="PANTHER" id="PTHR47074">
    <property type="entry name" value="BNAC02G40300D PROTEIN"/>
    <property type="match status" value="1"/>
</dbReference>
<dbReference type="PANTHER" id="PTHR47074:SF48">
    <property type="entry name" value="POLYNUCLEOTIDYL TRANSFERASE, RIBONUCLEASE H-LIKE SUPERFAMILY PROTEIN"/>
    <property type="match status" value="1"/>
</dbReference>
<feature type="coiled-coil region" evidence="1">
    <location>
        <begin position="102"/>
        <end position="129"/>
    </location>
</feature>
<reference evidence="4 5" key="1">
    <citation type="journal article" date="2018" name="Science">
        <title>The opium poppy genome and morphinan production.</title>
        <authorList>
            <person name="Guo L."/>
            <person name="Winzer T."/>
            <person name="Yang X."/>
            <person name="Li Y."/>
            <person name="Ning Z."/>
            <person name="He Z."/>
            <person name="Teodor R."/>
            <person name="Lu Y."/>
            <person name="Bowser T.A."/>
            <person name="Graham I.A."/>
            <person name="Ye K."/>
        </authorList>
    </citation>
    <scope>NUCLEOTIDE SEQUENCE [LARGE SCALE GENOMIC DNA]</scope>
    <source>
        <strain evidence="5">cv. HN1</strain>
        <tissue evidence="4">Leaves</tissue>
    </source>
</reference>
<feature type="region of interest" description="Disordered" evidence="2">
    <location>
        <begin position="200"/>
        <end position="293"/>
    </location>
</feature>
<dbReference type="InterPro" id="IPR036397">
    <property type="entry name" value="RNaseH_sf"/>
</dbReference>
<evidence type="ECO:0000256" key="1">
    <source>
        <dbReference type="SAM" id="Coils"/>
    </source>
</evidence>
<evidence type="ECO:0000256" key="2">
    <source>
        <dbReference type="SAM" id="MobiDB-lite"/>
    </source>
</evidence>
<feature type="region of interest" description="Disordered" evidence="2">
    <location>
        <begin position="306"/>
        <end position="343"/>
    </location>
</feature>
<dbReference type="Proteomes" id="UP000316621">
    <property type="component" value="Chromosome 6"/>
</dbReference>
<dbReference type="Pfam" id="PF13456">
    <property type="entry name" value="RVT_3"/>
    <property type="match status" value="1"/>
</dbReference>
<feature type="compositionally biased region" description="Basic and acidic residues" evidence="2">
    <location>
        <begin position="45"/>
        <end position="56"/>
    </location>
</feature>